<keyword evidence="6 13" id="KW-0812">Transmembrane</keyword>
<dbReference type="GO" id="GO:0005886">
    <property type="term" value="C:plasma membrane"/>
    <property type="evidence" value="ECO:0007669"/>
    <property type="project" value="UniProtKB-SubCell"/>
</dbReference>
<dbReference type="GO" id="GO:0046872">
    <property type="term" value="F:metal ion binding"/>
    <property type="evidence" value="ECO:0007669"/>
    <property type="project" value="UniProtKB-KW"/>
</dbReference>
<evidence type="ECO:0000256" key="5">
    <source>
        <dbReference type="ARBA" id="ARBA00022617"/>
    </source>
</evidence>
<evidence type="ECO:0000256" key="7">
    <source>
        <dbReference type="ARBA" id="ARBA00022723"/>
    </source>
</evidence>
<accession>A0A0J1CYF2</accession>
<protein>
    <submittedName>
        <fullName evidence="15">Cytochrome B561</fullName>
    </submittedName>
</protein>
<evidence type="ECO:0000256" key="4">
    <source>
        <dbReference type="ARBA" id="ARBA00022475"/>
    </source>
</evidence>
<dbReference type="InterPro" id="IPR011577">
    <property type="entry name" value="Cyt_b561_bac/Ni-Hgenase"/>
</dbReference>
<dbReference type="PANTHER" id="PTHR30529:SF1">
    <property type="entry name" value="CYTOCHROME B561 HOMOLOG 2"/>
    <property type="match status" value="1"/>
</dbReference>
<keyword evidence="9 13" id="KW-1133">Transmembrane helix</keyword>
<evidence type="ECO:0000256" key="9">
    <source>
        <dbReference type="ARBA" id="ARBA00022989"/>
    </source>
</evidence>
<evidence type="ECO:0000256" key="11">
    <source>
        <dbReference type="ARBA" id="ARBA00023136"/>
    </source>
</evidence>
<feature type="transmembrane region" description="Helical" evidence="13">
    <location>
        <begin position="26"/>
        <end position="45"/>
    </location>
</feature>
<dbReference type="InterPro" id="IPR052168">
    <property type="entry name" value="Cytochrome_b561_oxidase"/>
</dbReference>
<evidence type="ECO:0000313" key="15">
    <source>
        <dbReference type="EMBL" id="KLU25559.1"/>
    </source>
</evidence>
<keyword evidence="7" id="KW-0479">Metal-binding</keyword>
<sequence length="188" mass="20781">MNIAHSPAATLDASAGVPRYARAQIVLHWLIALAIIAMLGIGLYMVGLPKGLAFKSSLINFHKSLGMTVFLLVLIRIVVRLVAGRPPLPPMQAWQRAAASMTQALLYVAMIVMPLTGYFGSSFNKFGTHFWGIPLPMWGWDDAGLRKIFFTLHTVSAWVLIALIVLHVAGALKHQLIDRDRLMERMLP</sequence>
<dbReference type="PATRIC" id="fig|908627.4.peg.3139"/>
<comment type="similarity">
    <text evidence="12">Belongs to the cytochrome b561 family.</text>
</comment>
<dbReference type="SUPFAM" id="SSF81342">
    <property type="entry name" value="Transmembrane di-heme cytochromes"/>
    <property type="match status" value="1"/>
</dbReference>
<keyword evidence="10" id="KW-0408">Iron</keyword>
<feature type="domain" description="Cytochrome b561 bacterial/Ni-hydrogenase" evidence="14">
    <location>
        <begin position="19"/>
        <end position="188"/>
    </location>
</feature>
<dbReference type="GO" id="GO:0009055">
    <property type="term" value="F:electron transfer activity"/>
    <property type="evidence" value="ECO:0007669"/>
    <property type="project" value="InterPro"/>
</dbReference>
<keyword evidence="16" id="KW-1185">Reference proteome</keyword>
<evidence type="ECO:0000256" key="10">
    <source>
        <dbReference type="ARBA" id="ARBA00023004"/>
    </source>
</evidence>
<gene>
    <name evidence="15" type="ORF">EOS_14095</name>
</gene>
<comment type="cofactor">
    <cofactor evidence="1">
        <name>heme b</name>
        <dbReference type="ChEBI" id="CHEBI:60344"/>
    </cofactor>
</comment>
<dbReference type="Gene3D" id="1.20.950.20">
    <property type="entry name" value="Transmembrane di-heme cytochromes, Chain C"/>
    <property type="match status" value="1"/>
</dbReference>
<dbReference type="EMBL" id="AEJF01000090">
    <property type="protein sequence ID" value="KLU25559.1"/>
    <property type="molecule type" value="Genomic_DNA"/>
</dbReference>
<evidence type="ECO:0000256" key="8">
    <source>
        <dbReference type="ARBA" id="ARBA00022982"/>
    </source>
</evidence>
<comment type="subcellular location">
    <subcellularLocation>
        <location evidence="2">Cell membrane</location>
        <topology evidence="2">Multi-pass membrane protein</topology>
    </subcellularLocation>
</comment>
<evidence type="ECO:0000256" key="6">
    <source>
        <dbReference type="ARBA" id="ARBA00022692"/>
    </source>
</evidence>
<feature type="transmembrane region" description="Helical" evidence="13">
    <location>
        <begin position="104"/>
        <end position="121"/>
    </location>
</feature>
<keyword evidence="4" id="KW-1003">Cell membrane</keyword>
<dbReference type="InterPro" id="IPR016174">
    <property type="entry name" value="Di-haem_cyt_TM"/>
</dbReference>
<keyword evidence="8" id="KW-0249">Electron transport</keyword>
<dbReference type="RefSeq" id="WP_047847278.1">
    <property type="nucleotide sequence ID" value="NZ_AEJF01000090.1"/>
</dbReference>
<proteinExistence type="inferred from homology"/>
<evidence type="ECO:0000256" key="3">
    <source>
        <dbReference type="ARBA" id="ARBA00022448"/>
    </source>
</evidence>
<evidence type="ECO:0000256" key="1">
    <source>
        <dbReference type="ARBA" id="ARBA00001970"/>
    </source>
</evidence>
<evidence type="ECO:0000256" key="12">
    <source>
        <dbReference type="ARBA" id="ARBA00037975"/>
    </source>
</evidence>
<dbReference type="OrthoDB" id="8536275at2"/>
<evidence type="ECO:0000313" key="16">
    <source>
        <dbReference type="Proteomes" id="UP000035963"/>
    </source>
</evidence>
<evidence type="ECO:0000256" key="2">
    <source>
        <dbReference type="ARBA" id="ARBA00004651"/>
    </source>
</evidence>
<evidence type="ECO:0000259" key="14">
    <source>
        <dbReference type="Pfam" id="PF01292"/>
    </source>
</evidence>
<keyword evidence="3" id="KW-0813">Transport</keyword>
<dbReference type="Proteomes" id="UP000035963">
    <property type="component" value="Unassembled WGS sequence"/>
</dbReference>
<comment type="caution">
    <text evidence="15">The sequence shown here is derived from an EMBL/GenBank/DDBJ whole genome shotgun (WGS) entry which is preliminary data.</text>
</comment>
<dbReference type="GO" id="GO:0022904">
    <property type="term" value="P:respiratory electron transport chain"/>
    <property type="evidence" value="ECO:0007669"/>
    <property type="project" value="InterPro"/>
</dbReference>
<dbReference type="PANTHER" id="PTHR30529">
    <property type="entry name" value="CYTOCHROME B561"/>
    <property type="match status" value="1"/>
</dbReference>
<dbReference type="Pfam" id="PF01292">
    <property type="entry name" value="Ni_hydr_CYTB"/>
    <property type="match status" value="1"/>
</dbReference>
<name>A0A0J1CYF2_9BURK</name>
<dbReference type="AlphaFoldDB" id="A0A0J1CYF2"/>
<keyword evidence="5" id="KW-0349">Heme</keyword>
<dbReference type="GO" id="GO:0020037">
    <property type="term" value="F:heme binding"/>
    <property type="evidence" value="ECO:0007669"/>
    <property type="project" value="TreeGrafter"/>
</dbReference>
<feature type="transmembrane region" description="Helical" evidence="13">
    <location>
        <begin position="65"/>
        <end position="83"/>
    </location>
</feature>
<keyword evidence="11 13" id="KW-0472">Membrane</keyword>
<feature type="transmembrane region" description="Helical" evidence="13">
    <location>
        <begin position="148"/>
        <end position="172"/>
    </location>
</feature>
<organism evidence="15 16">
    <name type="scientific">Caballeronia mineralivorans PML1(12)</name>
    <dbReference type="NCBI Taxonomy" id="908627"/>
    <lineage>
        <taxon>Bacteria</taxon>
        <taxon>Pseudomonadati</taxon>
        <taxon>Pseudomonadota</taxon>
        <taxon>Betaproteobacteria</taxon>
        <taxon>Burkholderiales</taxon>
        <taxon>Burkholderiaceae</taxon>
        <taxon>Caballeronia</taxon>
    </lineage>
</organism>
<reference evidence="15 16" key="1">
    <citation type="journal article" date="2015" name="Genome Announc.">
        <title>Draft Genome Sequence of Burkholderia sp. Strain PML1(12), an Ectomycorrhizosphere-Inhabiting Bacterium with Effective Mineral-Weathering Ability.</title>
        <authorList>
            <person name="Uroz S."/>
            <person name="Oger P."/>
        </authorList>
    </citation>
    <scope>NUCLEOTIDE SEQUENCE [LARGE SCALE GENOMIC DNA]</scope>
    <source>
        <strain evidence="16">PML1(12)</strain>
    </source>
</reference>
<evidence type="ECO:0000256" key="13">
    <source>
        <dbReference type="SAM" id="Phobius"/>
    </source>
</evidence>